<feature type="region of interest" description="Disordered" evidence="2">
    <location>
        <begin position="198"/>
        <end position="234"/>
    </location>
</feature>
<feature type="compositionally biased region" description="Basic residues" evidence="2">
    <location>
        <begin position="73"/>
        <end position="82"/>
    </location>
</feature>
<gene>
    <name evidence="3" type="ORF">SEMRO_2902_G339850.1</name>
</gene>
<reference evidence="3" key="1">
    <citation type="submission" date="2020-06" db="EMBL/GenBank/DDBJ databases">
        <authorList>
            <consortium name="Plant Systems Biology data submission"/>
        </authorList>
    </citation>
    <scope>NUCLEOTIDE SEQUENCE</scope>
    <source>
        <strain evidence="3">D6</strain>
    </source>
</reference>
<protein>
    <submittedName>
        <fullName evidence="3">Uncharacterized protein</fullName>
    </submittedName>
</protein>
<feature type="compositionally biased region" description="Low complexity" evidence="2">
    <location>
        <begin position="40"/>
        <end position="49"/>
    </location>
</feature>
<feature type="compositionally biased region" description="Acidic residues" evidence="2">
    <location>
        <begin position="701"/>
        <end position="715"/>
    </location>
</feature>
<comment type="caution">
    <text evidence="3">The sequence shown here is derived from an EMBL/GenBank/DDBJ whole genome shotgun (WGS) entry which is preliminary data.</text>
</comment>
<keyword evidence="1" id="KW-0175">Coiled coil</keyword>
<evidence type="ECO:0000256" key="2">
    <source>
        <dbReference type="SAM" id="MobiDB-lite"/>
    </source>
</evidence>
<feature type="region of interest" description="Disordered" evidence="2">
    <location>
        <begin position="336"/>
        <end position="359"/>
    </location>
</feature>
<dbReference type="AlphaFoldDB" id="A0A9N8F0A7"/>
<evidence type="ECO:0000313" key="3">
    <source>
        <dbReference type="EMBL" id="CAB9530496.1"/>
    </source>
</evidence>
<feature type="region of interest" description="Disordered" evidence="2">
    <location>
        <begin position="808"/>
        <end position="834"/>
    </location>
</feature>
<name>A0A9N8F0A7_9STRA</name>
<proteinExistence type="predicted"/>
<accession>A0A9N8F0A7</accession>
<evidence type="ECO:0000313" key="4">
    <source>
        <dbReference type="Proteomes" id="UP001153069"/>
    </source>
</evidence>
<keyword evidence="4" id="KW-1185">Reference proteome</keyword>
<feature type="compositionally biased region" description="Basic and acidic residues" evidence="2">
    <location>
        <begin position="83"/>
        <end position="96"/>
    </location>
</feature>
<sequence length="964" mass="106882">MGSEELEGEKPALLRPTISFSRCRSLKSKVRSNNDKKATDATSKSTKTACKPESTFTSNRKTRRQSSSQSKLVSRKRNRKKHDLPEELLPKVEAKLSQDGSRPPIPSFNLSDSDDDDIPEAVVFSKKCKVTTGTTAAKENTATISESIIGLDAQKVATSQVAGNDVFTFHEGNDNENKKAPNHDLSVFARIKTPHDKYPTKADGEERAFSEEMNPSEVNVKPQPNTVKASQDKDSSALCTATDVQYQGNASGAQVMQTDAKVSKELPLTSHVLSISGGPGSDNKLPQKTMLPVESKGHPAKTQQQTFVEASKPTNTNQSGNAAAKQRVLQAQPPANRLQGTKNQQSQGQGQTPYEQVVPHPTNYYSHYQLYQQQQRRLPNAPSGHTRPDQNYQQWQYSHWNGPPYGSYYYPSVPHQAYPTASQKPPNPQPQPQVQSFKKQQQKDGISAAKPNHSAHGAHGQSIDLTAGNAIVTSGTVLKSTRTKKGTTSNQQQKVPSTTLPKKEVTNMHYPTKTTPSIGHRCKLCKSCPCTGNLKGASRKKTSKRSVNSLHDSHDAIEHTLKKQIENYVKAAEDNENQADKLRRDVKRRKRTAIREQTKSLKLDQFESGQYRFLPDGHELEHQLENFKSVPAEKEVVQSAKAKVFGDSCQPTLTQMFGFCNGKTGKETEEDAKTKKKEAEDVKGQEISSGEDEVVVKVSEDSEEGDDEGDEESSVDMSIEDYFDDNNVCVPACRVEWRSGSIVVNDERENQRRKTNYGLWGAVVATMLEREKQDNYESGFLKLVSNQSNHAEDDQGLEHLLQLMENVNSQCPTPSKGTKGTPSPSRLLSQPNTPILTQRGKRLADDIQDKISADTPLLANVVAVCPQWKENVAFAMQQRDPDDIQTALDKVQQSKSRLQRMKEGFLKAFEQHQSALDVFETSLNRSLGRLEHSETPPLVEVPLEAERGAARVVADGDRDLVLYT</sequence>
<feature type="region of interest" description="Disordered" evidence="2">
    <location>
        <begin position="416"/>
        <end position="462"/>
    </location>
</feature>
<dbReference type="OrthoDB" id="49546at2759"/>
<feature type="compositionally biased region" description="Basic and acidic residues" evidence="2">
    <location>
        <begin position="198"/>
        <end position="210"/>
    </location>
</feature>
<dbReference type="EMBL" id="CAICTM010002900">
    <property type="protein sequence ID" value="CAB9530496.1"/>
    <property type="molecule type" value="Genomic_DNA"/>
</dbReference>
<feature type="region of interest" description="Disordered" evidence="2">
    <location>
        <begin position="25"/>
        <end position="116"/>
    </location>
</feature>
<feature type="region of interest" description="Disordered" evidence="2">
    <location>
        <begin position="662"/>
        <end position="715"/>
    </location>
</feature>
<organism evidence="3 4">
    <name type="scientific">Seminavis robusta</name>
    <dbReference type="NCBI Taxonomy" id="568900"/>
    <lineage>
        <taxon>Eukaryota</taxon>
        <taxon>Sar</taxon>
        <taxon>Stramenopiles</taxon>
        <taxon>Ochrophyta</taxon>
        <taxon>Bacillariophyta</taxon>
        <taxon>Bacillariophyceae</taxon>
        <taxon>Bacillariophycidae</taxon>
        <taxon>Naviculales</taxon>
        <taxon>Naviculaceae</taxon>
        <taxon>Seminavis</taxon>
    </lineage>
</organism>
<feature type="compositionally biased region" description="Polar residues" evidence="2">
    <location>
        <begin position="338"/>
        <end position="354"/>
    </location>
</feature>
<feature type="coiled-coil region" evidence="1">
    <location>
        <begin position="565"/>
        <end position="592"/>
    </location>
</feature>
<evidence type="ECO:0000256" key="1">
    <source>
        <dbReference type="SAM" id="Coils"/>
    </source>
</evidence>
<feature type="compositionally biased region" description="Basic and acidic residues" evidence="2">
    <location>
        <begin position="664"/>
        <end position="684"/>
    </location>
</feature>
<dbReference type="Proteomes" id="UP001153069">
    <property type="component" value="Unassembled WGS sequence"/>
</dbReference>